<organism evidence="2 3">
    <name type="scientific">Mycena indigotica</name>
    <dbReference type="NCBI Taxonomy" id="2126181"/>
    <lineage>
        <taxon>Eukaryota</taxon>
        <taxon>Fungi</taxon>
        <taxon>Dikarya</taxon>
        <taxon>Basidiomycota</taxon>
        <taxon>Agaricomycotina</taxon>
        <taxon>Agaricomycetes</taxon>
        <taxon>Agaricomycetidae</taxon>
        <taxon>Agaricales</taxon>
        <taxon>Marasmiineae</taxon>
        <taxon>Mycenaceae</taxon>
        <taxon>Mycena</taxon>
    </lineage>
</organism>
<evidence type="ECO:0000313" key="2">
    <source>
        <dbReference type="EMBL" id="KAF7316484.1"/>
    </source>
</evidence>
<feature type="domain" description="NmrA-like" evidence="1">
    <location>
        <begin position="36"/>
        <end position="119"/>
    </location>
</feature>
<reference evidence="2" key="1">
    <citation type="submission" date="2020-05" db="EMBL/GenBank/DDBJ databases">
        <title>Mycena genomes resolve the evolution of fungal bioluminescence.</title>
        <authorList>
            <person name="Tsai I.J."/>
        </authorList>
    </citation>
    <scope>NUCLEOTIDE SEQUENCE</scope>
    <source>
        <strain evidence="2">171206Taipei</strain>
    </source>
</reference>
<dbReference type="EMBL" id="JACAZF010000001">
    <property type="protein sequence ID" value="KAF7316484.1"/>
    <property type="molecule type" value="Genomic_DNA"/>
</dbReference>
<dbReference type="SUPFAM" id="SSF51735">
    <property type="entry name" value="NAD(P)-binding Rossmann-fold domains"/>
    <property type="match status" value="1"/>
</dbReference>
<accession>A0A8H6WF77</accession>
<dbReference type="PANTHER" id="PTHR48079">
    <property type="entry name" value="PROTEIN YEEZ"/>
    <property type="match status" value="1"/>
</dbReference>
<dbReference type="InterPro" id="IPR008030">
    <property type="entry name" value="NmrA-like"/>
</dbReference>
<dbReference type="Gene3D" id="3.40.50.720">
    <property type="entry name" value="NAD(P)-binding Rossmann-like Domain"/>
    <property type="match status" value="1"/>
</dbReference>
<evidence type="ECO:0000313" key="3">
    <source>
        <dbReference type="Proteomes" id="UP000636479"/>
    </source>
</evidence>
<dbReference type="GO" id="GO:0004029">
    <property type="term" value="F:aldehyde dehydrogenase (NAD+) activity"/>
    <property type="evidence" value="ECO:0007669"/>
    <property type="project" value="TreeGrafter"/>
</dbReference>
<evidence type="ECO:0000259" key="1">
    <source>
        <dbReference type="Pfam" id="PF05368"/>
    </source>
</evidence>
<dbReference type="Proteomes" id="UP000636479">
    <property type="component" value="Unassembled WGS sequence"/>
</dbReference>
<sequence>MIKHGVFPPPPLLYIRTTRRIPCYRQSTIGSMSSLKTKILFTGATGYIGGSVLERFLSRPDADNFEFTALVRDTNKAEKLRAFGVKTVVGSLSDVALIERLASDADAVLATADSDDLAAAKATLAGLKKKFVATGVPSVYIHTSGAGIILDDAKGLAASEVVYDDTDAAQIASLPETQIHRNVDLEIINADVEGYIKGYIVVPTLVYGLASGKFVDAGIQKKHTIIHPWLLSSSLGRGRVGIVGQGKNVLTNVNVDDLADLYPLLWDAIISNPQLGHGPEGHFFAENGENTLYDLAKKFGEALVALGKIENSEPTTFTQEELAGSFMGLLGGNARCRANHARSVLGWNPVKTTKDYWNGLHGEVEYLLRK</sequence>
<dbReference type="RefSeq" id="XP_037226507.1">
    <property type="nucleotide sequence ID" value="XM_037358597.1"/>
</dbReference>
<protein>
    <recommendedName>
        <fullName evidence="1">NmrA-like domain-containing protein</fullName>
    </recommendedName>
</protein>
<proteinExistence type="predicted"/>
<dbReference type="InterPro" id="IPR036291">
    <property type="entry name" value="NAD(P)-bd_dom_sf"/>
</dbReference>
<keyword evidence="3" id="KW-1185">Reference proteome</keyword>
<dbReference type="GO" id="GO:0005737">
    <property type="term" value="C:cytoplasm"/>
    <property type="evidence" value="ECO:0007669"/>
    <property type="project" value="TreeGrafter"/>
</dbReference>
<dbReference type="OrthoDB" id="10262413at2759"/>
<dbReference type="InterPro" id="IPR051783">
    <property type="entry name" value="NAD(P)-dependent_oxidoreduct"/>
</dbReference>
<dbReference type="PANTHER" id="PTHR48079:SF6">
    <property type="entry name" value="NAD(P)-BINDING DOMAIN-CONTAINING PROTEIN-RELATED"/>
    <property type="match status" value="1"/>
</dbReference>
<gene>
    <name evidence="2" type="ORF">MIND_00167500</name>
</gene>
<comment type="caution">
    <text evidence="2">The sequence shown here is derived from an EMBL/GenBank/DDBJ whole genome shotgun (WGS) entry which is preliminary data.</text>
</comment>
<dbReference type="GeneID" id="59341113"/>
<dbReference type="AlphaFoldDB" id="A0A8H6WF77"/>
<name>A0A8H6WF77_9AGAR</name>
<dbReference type="Pfam" id="PF05368">
    <property type="entry name" value="NmrA"/>
    <property type="match status" value="1"/>
</dbReference>